<name>A0A6J6HV41_9ZZZZ</name>
<dbReference type="InterPro" id="IPR043129">
    <property type="entry name" value="ATPase_NBD"/>
</dbReference>
<dbReference type="PANTHER" id="PTHR18964">
    <property type="entry name" value="ROK (REPRESSOR, ORF, KINASE) FAMILY"/>
    <property type="match status" value="1"/>
</dbReference>
<reference evidence="1" key="1">
    <citation type="submission" date="2020-05" db="EMBL/GenBank/DDBJ databases">
        <authorList>
            <person name="Chiriac C."/>
            <person name="Salcher M."/>
            <person name="Ghai R."/>
            <person name="Kavagutti S V."/>
        </authorList>
    </citation>
    <scope>NUCLEOTIDE SEQUENCE</scope>
</reference>
<proteinExistence type="predicted"/>
<dbReference type="PANTHER" id="PTHR18964:SF173">
    <property type="entry name" value="GLUCOKINASE"/>
    <property type="match status" value="1"/>
</dbReference>
<dbReference type="InterPro" id="IPR000600">
    <property type="entry name" value="ROK"/>
</dbReference>
<evidence type="ECO:0000313" key="1">
    <source>
        <dbReference type="EMBL" id="CAB4612338.1"/>
    </source>
</evidence>
<gene>
    <name evidence="1" type="ORF">UFOPK1835_01173</name>
</gene>
<protein>
    <submittedName>
        <fullName evidence="1">Unannotated protein</fullName>
    </submittedName>
</protein>
<organism evidence="1">
    <name type="scientific">freshwater metagenome</name>
    <dbReference type="NCBI Taxonomy" id="449393"/>
    <lineage>
        <taxon>unclassified sequences</taxon>
        <taxon>metagenomes</taxon>
        <taxon>ecological metagenomes</taxon>
    </lineage>
</organism>
<dbReference type="Gene3D" id="3.30.420.40">
    <property type="match status" value="2"/>
</dbReference>
<dbReference type="EMBL" id="CAEZUP010000047">
    <property type="protein sequence ID" value="CAB4612338.1"/>
    <property type="molecule type" value="Genomic_DNA"/>
</dbReference>
<dbReference type="Pfam" id="PF00480">
    <property type="entry name" value="ROK"/>
    <property type="match status" value="1"/>
</dbReference>
<dbReference type="AlphaFoldDB" id="A0A6J6HV41"/>
<dbReference type="SUPFAM" id="SSF53067">
    <property type="entry name" value="Actin-like ATPase domain"/>
    <property type="match status" value="1"/>
</dbReference>
<dbReference type="PROSITE" id="PS01125">
    <property type="entry name" value="ROK"/>
    <property type="match status" value="1"/>
</dbReference>
<sequence>MNELSIGIDVGGTKILALAFDPSDSTILFESRAETPDSVEAVVSALADIVAVVREGADGVAGNPEPAVPAVGLGLPGIVDSTGILRAAPNLQCAIDVDVKSRLEAILGFQVAVENDASCAAWAEATLGAGRGMGDMMLVTLGTGIGGGIVRGGELVRGAHGFAGEPGHMLVDPSGPKCTCGRFGCWERFASGSGLGWLGSRAALGGLAPGLLERAGGEAGSIDGELVSAAARDGDQGALDVLGEFSWWLAAGLANLANLLDPEVLLLGGGLADSADLYLEQTRAHFRELVLGGRARTGTGIEVATLGSRAGAVGAALLACGGRTLGS</sequence>
<accession>A0A6J6HV41</accession>
<dbReference type="InterPro" id="IPR049874">
    <property type="entry name" value="ROK_cs"/>
</dbReference>